<keyword evidence="1" id="KW-0812">Transmembrane</keyword>
<evidence type="ECO:0000313" key="2">
    <source>
        <dbReference type="EMBL" id="ANX00886.1"/>
    </source>
</evidence>
<dbReference type="AlphaFoldDB" id="A0A1B1YJE7"/>
<dbReference type="Proteomes" id="UP000092931">
    <property type="component" value="Chromosome"/>
</dbReference>
<keyword evidence="1" id="KW-0472">Membrane</keyword>
<dbReference type="RefSeq" id="WP_065820644.1">
    <property type="nucleotide sequence ID" value="NZ_CP014673.1"/>
</dbReference>
<feature type="transmembrane region" description="Helical" evidence="1">
    <location>
        <begin position="6"/>
        <end position="26"/>
    </location>
</feature>
<accession>A0A1B1YJE7</accession>
<gene>
    <name evidence="2" type="ORF">CSTERLE_04450</name>
</gene>
<dbReference type="EMBL" id="CP014673">
    <property type="protein sequence ID" value="ANX00886.1"/>
    <property type="molecule type" value="Genomic_DNA"/>
</dbReference>
<feature type="transmembrane region" description="Helical" evidence="1">
    <location>
        <begin position="35"/>
        <end position="52"/>
    </location>
</feature>
<reference evidence="2 3" key="1">
    <citation type="submission" date="2016-02" db="EMBL/GenBank/DDBJ databases">
        <title>Comparison of Clostridium stercorarium subspecies using comparative genomics and transcriptomics.</title>
        <authorList>
            <person name="Schellenberg J."/>
            <person name="Thallinger G."/>
            <person name="Levin D.B."/>
            <person name="Zhang X."/>
            <person name="Alvare G."/>
            <person name="Fristensky B."/>
            <person name="Sparling R."/>
        </authorList>
    </citation>
    <scope>NUCLEOTIDE SEQUENCE [LARGE SCALE GENOMIC DNA]</scope>
    <source>
        <strain evidence="2 3">DSM 9219</strain>
    </source>
</reference>
<evidence type="ECO:0000256" key="1">
    <source>
        <dbReference type="SAM" id="Phobius"/>
    </source>
</evidence>
<protein>
    <submittedName>
        <fullName evidence="2">Uncharacterized protein</fullName>
    </submittedName>
</protein>
<proteinExistence type="predicted"/>
<sequence length="323" mass="35256">MGALIGFLGLAGLVVAVVLLVVRVFFKKGLGYKNIGVLAGVALSLFIIGLVITPTPSTKESFEAGLEAGQQAVQQTQEPKKNEATDEVIYEVTGELEIKFKDGKAIATITTNAIDGSVFETVIMDGNLNMVSDFITIQNGVGVKEFDIPKEWEVGYISGLAMMRFNLDEHPQPDKVKKAYGENGEKLRGKFAVENNVNGYNINLEIVTVPYPDEETVKAKLDELFVAAMNELINTSNGVIVNIQPHFKDGDWSSVAVIVSDAWYYSQDYEKERFAENVGGAIQTIVTSAGKVGSDDLVTVYFYDTYGKELASPKLLGGYKIKR</sequence>
<keyword evidence="1" id="KW-1133">Transmembrane helix</keyword>
<evidence type="ECO:0000313" key="3">
    <source>
        <dbReference type="Proteomes" id="UP000092931"/>
    </source>
</evidence>
<organism evidence="2 3">
    <name type="scientific">Thermoclostridium stercorarium subsp. leptospartum DSM 9219</name>
    <dbReference type="NCBI Taxonomy" id="1346611"/>
    <lineage>
        <taxon>Bacteria</taxon>
        <taxon>Bacillati</taxon>
        <taxon>Bacillota</taxon>
        <taxon>Clostridia</taxon>
        <taxon>Eubacteriales</taxon>
        <taxon>Oscillospiraceae</taxon>
        <taxon>Thermoclostridium</taxon>
    </lineage>
</organism>
<name>A0A1B1YJE7_THEST</name>